<name>A0A2Z5H9Y8_9CAUD</name>
<reference evidence="1 2" key="1">
    <citation type="submission" date="2018-05" db="EMBL/GenBank/DDBJ databases">
        <title>Genomic characterization of a novel Pseudomonas phage phCDa.</title>
        <authorList>
            <person name="Chen C."/>
            <person name="Lu D."/>
            <person name="Wang J."/>
            <person name="Fu R."/>
        </authorList>
    </citation>
    <scope>NUCLEOTIDE SEQUENCE [LARGE SCALE GENOMIC DNA]</scope>
</reference>
<keyword evidence="2" id="KW-1185">Reference proteome</keyword>
<dbReference type="Proteomes" id="UP000252224">
    <property type="component" value="Segment"/>
</dbReference>
<organism evidence="1 2">
    <name type="scientific">Pseudomonas phage phCDa</name>
    <dbReference type="NCBI Taxonomy" id="2268587"/>
    <lineage>
        <taxon>Viruses</taxon>
        <taxon>Duplodnaviria</taxon>
        <taxon>Heunggongvirae</taxon>
        <taxon>Uroviricota</taxon>
        <taxon>Caudoviricetes</taxon>
        <taxon>Schitoviridae</taxon>
        <taxon>Shizishanvirus</taxon>
        <taxon>Shizishanvirus phCDa</taxon>
    </lineage>
</organism>
<protein>
    <submittedName>
        <fullName evidence="1">Uncharacterized protein</fullName>
    </submittedName>
</protein>
<dbReference type="EMBL" id="MH382836">
    <property type="protein sequence ID" value="AXC36527.1"/>
    <property type="molecule type" value="Genomic_DNA"/>
</dbReference>
<gene>
    <name evidence="1" type="ORF">phCDa_83</name>
</gene>
<proteinExistence type="predicted"/>
<sequence>MSEADEVAASIKEQHPEYFPLTSRHQAVSIATGQMPEESITIIQAVADALMEL</sequence>
<evidence type="ECO:0000313" key="1">
    <source>
        <dbReference type="EMBL" id="AXC36527.1"/>
    </source>
</evidence>
<accession>A0A2Z5H9Y8</accession>
<evidence type="ECO:0000313" key="2">
    <source>
        <dbReference type="Proteomes" id="UP000252224"/>
    </source>
</evidence>